<evidence type="ECO:0000256" key="3">
    <source>
        <dbReference type="ARBA" id="ARBA00022989"/>
    </source>
</evidence>
<proteinExistence type="inferred from homology"/>
<evidence type="ECO:0000259" key="7">
    <source>
        <dbReference type="Pfam" id="PF20684"/>
    </source>
</evidence>
<dbReference type="Pfam" id="PF20684">
    <property type="entry name" value="Fung_rhodopsin"/>
    <property type="match status" value="1"/>
</dbReference>
<gene>
    <name evidence="8" type="ORF">K432DRAFT_408566</name>
</gene>
<evidence type="ECO:0000313" key="8">
    <source>
        <dbReference type="EMBL" id="OCK75975.1"/>
    </source>
</evidence>
<dbReference type="GO" id="GO:0016020">
    <property type="term" value="C:membrane"/>
    <property type="evidence" value="ECO:0007669"/>
    <property type="project" value="UniProtKB-SubCell"/>
</dbReference>
<dbReference type="InterPro" id="IPR052337">
    <property type="entry name" value="SAT4-like"/>
</dbReference>
<evidence type="ECO:0000256" key="6">
    <source>
        <dbReference type="SAM" id="Phobius"/>
    </source>
</evidence>
<comment type="similarity">
    <text evidence="5">Belongs to the SAT4 family.</text>
</comment>
<feature type="transmembrane region" description="Helical" evidence="6">
    <location>
        <begin position="176"/>
        <end position="201"/>
    </location>
</feature>
<dbReference type="OrthoDB" id="5401779at2759"/>
<dbReference type="EMBL" id="KV745255">
    <property type="protein sequence ID" value="OCK75975.1"/>
    <property type="molecule type" value="Genomic_DNA"/>
</dbReference>
<feature type="transmembrane region" description="Helical" evidence="6">
    <location>
        <begin position="53"/>
        <end position="73"/>
    </location>
</feature>
<keyword evidence="2 6" id="KW-0812">Transmembrane</keyword>
<dbReference type="PANTHER" id="PTHR33048:SF129">
    <property type="entry name" value="INTEGRAL MEMBRANE PROTEIN-RELATED"/>
    <property type="match status" value="1"/>
</dbReference>
<keyword evidence="3 6" id="KW-1133">Transmembrane helix</keyword>
<dbReference type="InterPro" id="IPR049326">
    <property type="entry name" value="Rhodopsin_dom_fungi"/>
</dbReference>
<evidence type="ECO:0000256" key="2">
    <source>
        <dbReference type="ARBA" id="ARBA00022692"/>
    </source>
</evidence>
<keyword evidence="4 6" id="KW-0472">Membrane</keyword>
<evidence type="ECO:0000256" key="5">
    <source>
        <dbReference type="ARBA" id="ARBA00038359"/>
    </source>
</evidence>
<sequence>MSHLNTASLHTRFQKASNPRAGLVIGGELSITAVMLVFISGRFYMRAYLKKRLAVDDWVMGFAALIAVVVMAMHCIETRFAIGFHVWNVRPAVYLLAARMGFATFILLMACTSLTKLSMCLTYLRILATKRDKLFCYCVSIIIACSWLSVTISFGYSCGRLPPNLKYSKPPINNTAAVLTFSTINSVTDFLVFLWPARTLWTIRLPTKQRCGLVFVFAFGCIVCIAGVVRIWYFVRYIRSNDKTYEIAILYMVSAIEANFGIICGCLPSLKPLLARYFHGFFGSSYDRVAKPYDVHLDDQSRTTVQLDSLPSARGNGRPELARSLSGHSMQKMEAQWLASGGGIVADLPKVASVSISVRADPQDVGQVENGLGTGLGTKEIEIQEWIARPESVHLNSV</sequence>
<protein>
    <recommendedName>
        <fullName evidence="7">Rhodopsin domain-containing protein</fullName>
    </recommendedName>
</protein>
<evidence type="ECO:0000256" key="1">
    <source>
        <dbReference type="ARBA" id="ARBA00004141"/>
    </source>
</evidence>
<name>A0A8E2E2B5_9PEZI</name>
<evidence type="ECO:0000313" key="9">
    <source>
        <dbReference type="Proteomes" id="UP000250266"/>
    </source>
</evidence>
<feature type="transmembrane region" description="Helical" evidence="6">
    <location>
        <begin position="213"/>
        <end position="235"/>
    </location>
</feature>
<feature type="transmembrane region" description="Helical" evidence="6">
    <location>
        <begin position="247"/>
        <end position="270"/>
    </location>
</feature>
<feature type="transmembrane region" description="Helical" evidence="6">
    <location>
        <begin position="93"/>
        <end position="114"/>
    </location>
</feature>
<accession>A0A8E2E2B5</accession>
<dbReference type="Proteomes" id="UP000250266">
    <property type="component" value="Unassembled WGS sequence"/>
</dbReference>
<feature type="transmembrane region" description="Helical" evidence="6">
    <location>
        <begin position="134"/>
        <end position="156"/>
    </location>
</feature>
<evidence type="ECO:0000256" key="4">
    <source>
        <dbReference type="ARBA" id="ARBA00023136"/>
    </source>
</evidence>
<feature type="domain" description="Rhodopsin" evidence="7">
    <location>
        <begin position="42"/>
        <end position="276"/>
    </location>
</feature>
<comment type="subcellular location">
    <subcellularLocation>
        <location evidence="1">Membrane</location>
        <topology evidence="1">Multi-pass membrane protein</topology>
    </subcellularLocation>
</comment>
<dbReference type="PANTHER" id="PTHR33048">
    <property type="entry name" value="PTH11-LIKE INTEGRAL MEMBRANE PROTEIN (AFU_ORTHOLOGUE AFUA_5G11245)"/>
    <property type="match status" value="1"/>
</dbReference>
<organism evidence="8 9">
    <name type="scientific">Lepidopterella palustris CBS 459.81</name>
    <dbReference type="NCBI Taxonomy" id="1314670"/>
    <lineage>
        <taxon>Eukaryota</taxon>
        <taxon>Fungi</taxon>
        <taxon>Dikarya</taxon>
        <taxon>Ascomycota</taxon>
        <taxon>Pezizomycotina</taxon>
        <taxon>Dothideomycetes</taxon>
        <taxon>Pleosporomycetidae</taxon>
        <taxon>Mytilinidiales</taxon>
        <taxon>Argynnaceae</taxon>
        <taxon>Lepidopterella</taxon>
    </lineage>
</organism>
<keyword evidence="9" id="KW-1185">Reference proteome</keyword>
<feature type="transmembrane region" description="Helical" evidence="6">
    <location>
        <begin position="20"/>
        <end position="41"/>
    </location>
</feature>
<reference evidence="8 9" key="1">
    <citation type="journal article" date="2016" name="Nat. Commun.">
        <title>Ectomycorrhizal ecology is imprinted in the genome of the dominant symbiotic fungus Cenococcum geophilum.</title>
        <authorList>
            <consortium name="DOE Joint Genome Institute"/>
            <person name="Peter M."/>
            <person name="Kohler A."/>
            <person name="Ohm R.A."/>
            <person name="Kuo A."/>
            <person name="Krutzmann J."/>
            <person name="Morin E."/>
            <person name="Arend M."/>
            <person name="Barry K.W."/>
            <person name="Binder M."/>
            <person name="Choi C."/>
            <person name="Clum A."/>
            <person name="Copeland A."/>
            <person name="Grisel N."/>
            <person name="Haridas S."/>
            <person name="Kipfer T."/>
            <person name="LaButti K."/>
            <person name="Lindquist E."/>
            <person name="Lipzen A."/>
            <person name="Maire R."/>
            <person name="Meier B."/>
            <person name="Mihaltcheva S."/>
            <person name="Molinier V."/>
            <person name="Murat C."/>
            <person name="Poggeler S."/>
            <person name="Quandt C.A."/>
            <person name="Sperisen C."/>
            <person name="Tritt A."/>
            <person name="Tisserant E."/>
            <person name="Crous P.W."/>
            <person name="Henrissat B."/>
            <person name="Nehls U."/>
            <person name="Egli S."/>
            <person name="Spatafora J.W."/>
            <person name="Grigoriev I.V."/>
            <person name="Martin F.M."/>
        </authorList>
    </citation>
    <scope>NUCLEOTIDE SEQUENCE [LARGE SCALE GENOMIC DNA]</scope>
    <source>
        <strain evidence="8 9">CBS 459.81</strain>
    </source>
</reference>
<dbReference type="AlphaFoldDB" id="A0A8E2E2B5"/>